<dbReference type="PROSITE" id="PS00329">
    <property type="entry name" value="HSP70_2"/>
    <property type="match status" value="1"/>
</dbReference>
<sequence length="451" mass="50228">MAIGFDFGTSNCSVAQIINNQVHAIPLTQDELYIPSTICAPSREYISEYIYRCFNISPSDIAGENLLRRAISVNKDDGLEIHPDEVFFGQEALDLYLDDPKHVYYVKSPKSFLGIIGLKETQLAFFEDLVCAMMANIKQKAENHLKTEITETVIGRPVNFHGRKGEESNRQALNILRKAASRAGFKQIEFQFEPVAAGLDFEATLTTDKHVLVVDIGGGTTDCSMIQMGPRWHGKFERSDTLLGHTGRRTGGNDLDIFITFRKFMPEFGFGSQQLSGLPVPIPQFWNCIAINDVEAQRQFYTAENLRQIKQLYKNAEHPEKLNRLIHVHQETLGHGLVREAEKAKIALAGKNTHSATLNIGDESLIIPLTPEAITTAIEEPVNKIKRLIKEVLTQSGVKPDVIYVTGGSARSPILREAIKSVLPETEIVSGNYFGSVTAGLARWADISFRQ</sequence>
<dbReference type="InterPro" id="IPR018181">
    <property type="entry name" value="Heat_shock_70_CS"/>
</dbReference>
<keyword evidence="2" id="KW-0547">Nucleotide-binding</keyword>
<organism evidence="4 5">
    <name type="scientific">Vibrio quintilis</name>
    <dbReference type="NCBI Taxonomy" id="1117707"/>
    <lineage>
        <taxon>Bacteria</taxon>
        <taxon>Pseudomonadati</taxon>
        <taxon>Pseudomonadota</taxon>
        <taxon>Gammaproteobacteria</taxon>
        <taxon>Vibrionales</taxon>
        <taxon>Vibrionaceae</taxon>
        <taxon>Vibrio</taxon>
    </lineage>
</organism>
<accession>A0A1M7Z0V0</accession>
<dbReference type="Gene3D" id="3.90.640.10">
    <property type="entry name" value="Actin, Chain A, domain 4"/>
    <property type="match status" value="1"/>
</dbReference>
<dbReference type="SUPFAM" id="SSF53067">
    <property type="entry name" value="Actin-like ATPase domain"/>
    <property type="match status" value="2"/>
</dbReference>
<evidence type="ECO:0000256" key="2">
    <source>
        <dbReference type="ARBA" id="ARBA00022741"/>
    </source>
</evidence>
<dbReference type="AlphaFoldDB" id="A0A1M7Z0V0"/>
<comment type="similarity">
    <text evidence="1">Belongs to the heat shock protein 70 family.</text>
</comment>
<proteinExistence type="inferred from homology"/>
<evidence type="ECO:0000313" key="5">
    <source>
        <dbReference type="Proteomes" id="UP000184600"/>
    </source>
</evidence>
<reference evidence="5" key="1">
    <citation type="submission" date="2016-12" db="EMBL/GenBank/DDBJ databases">
        <authorList>
            <person name="Rodrigo-Torres L."/>
            <person name="Arahal R.D."/>
            <person name="Lucena T."/>
        </authorList>
    </citation>
    <scope>NUCLEOTIDE SEQUENCE [LARGE SCALE GENOMIC DNA]</scope>
</reference>
<evidence type="ECO:0000256" key="1">
    <source>
        <dbReference type="ARBA" id="ARBA00007381"/>
    </source>
</evidence>
<evidence type="ECO:0000256" key="3">
    <source>
        <dbReference type="ARBA" id="ARBA00022840"/>
    </source>
</evidence>
<dbReference type="STRING" id="1117707.VQ7734_04266"/>
<dbReference type="EMBL" id="FRFG01000064">
    <property type="protein sequence ID" value="SHO58494.1"/>
    <property type="molecule type" value="Genomic_DNA"/>
</dbReference>
<dbReference type="PANTHER" id="PTHR19375">
    <property type="entry name" value="HEAT SHOCK PROTEIN 70KDA"/>
    <property type="match status" value="1"/>
</dbReference>
<keyword evidence="3" id="KW-0067">ATP-binding</keyword>
<dbReference type="Proteomes" id="UP000184600">
    <property type="component" value="Unassembled WGS sequence"/>
</dbReference>
<dbReference type="InterPro" id="IPR042054">
    <property type="entry name" value="YegD-like"/>
</dbReference>
<dbReference type="OrthoDB" id="9807934at2"/>
<dbReference type="InterPro" id="IPR013126">
    <property type="entry name" value="Hsp_70_fam"/>
</dbReference>
<keyword evidence="5" id="KW-1185">Reference proteome</keyword>
<dbReference type="RefSeq" id="WP_073585939.1">
    <property type="nucleotide sequence ID" value="NZ_AP024897.1"/>
</dbReference>
<gene>
    <name evidence="4" type="primary">dnaK_3</name>
    <name evidence="4" type="ORF">VQ7734_04266</name>
</gene>
<dbReference type="NCBIfam" id="NF008673">
    <property type="entry name" value="PRK11678.1"/>
    <property type="match status" value="1"/>
</dbReference>
<dbReference type="Gene3D" id="3.30.420.40">
    <property type="match status" value="2"/>
</dbReference>
<dbReference type="InterPro" id="IPR043129">
    <property type="entry name" value="ATPase_NBD"/>
</dbReference>
<evidence type="ECO:0000313" key="4">
    <source>
        <dbReference type="EMBL" id="SHO58494.1"/>
    </source>
</evidence>
<dbReference type="CDD" id="cd10231">
    <property type="entry name" value="ASKHA_NBD_HSP70_YegD-like"/>
    <property type="match status" value="1"/>
</dbReference>
<dbReference type="GO" id="GO:0005524">
    <property type="term" value="F:ATP binding"/>
    <property type="evidence" value="ECO:0007669"/>
    <property type="project" value="UniProtKB-KW"/>
</dbReference>
<protein>
    <submittedName>
        <fullName evidence="4">Chaperone protein DnaK</fullName>
    </submittedName>
</protein>
<dbReference type="GO" id="GO:0140662">
    <property type="term" value="F:ATP-dependent protein folding chaperone"/>
    <property type="evidence" value="ECO:0007669"/>
    <property type="project" value="InterPro"/>
</dbReference>
<dbReference type="Pfam" id="PF00012">
    <property type="entry name" value="HSP70"/>
    <property type="match status" value="1"/>
</dbReference>
<name>A0A1M7Z0V0_9VIBR</name>